<accession>A0A2C6KM93</accession>
<evidence type="ECO:0000313" key="2">
    <source>
        <dbReference type="EMBL" id="PHJ17748.1"/>
    </source>
</evidence>
<gene>
    <name evidence="2" type="ORF">CSUI_008425</name>
</gene>
<reference evidence="2 3" key="1">
    <citation type="journal article" date="2017" name="Int. J. Parasitol.">
        <title>The genome of the protozoan parasite Cystoisospora suis and a reverse vaccinology approach to identify vaccine candidates.</title>
        <authorList>
            <person name="Palmieri N."/>
            <person name="Shrestha A."/>
            <person name="Ruttkowski B."/>
            <person name="Beck T."/>
            <person name="Vogl C."/>
            <person name="Tomley F."/>
            <person name="Blake D.P."/>
            <person name="Joachim A."/>
        </authorList>
    </citation>
    <scope>NUCLEOTIDE SEQUENCE [LARGE SCALE GENOMIC DNA]</scope>
    <source>
        <strain evidence="2 3">Wien I</strain>
    </source>
</reference>
<keyword evidence="3" id="KW-1185">Reference proteome</keyword>
<sequence length="296" mass="34216">SSFLQKEEQEEGSPSSSFLSSLSDRETLFKQPLCIGDKTCYFLSTEWNSFPSLCCLCSCRCYEGKEGEEERQQRFSCREEGREISHHYPRARVESEDRDRGNASSSATSHRKTLKHADGKTGLQFDWIVASECIYRPSNFQTLLDLLRARLKRRTGKALIAAKRYYFGIGGGSLPFLKFVRDAEETRRHARDEKKKGKKDLMEVTASDSGRDEKPKERYGNKGAFLDRGREIDCQTEREEEMTEEKEADHLREGDLNEEEEEDDLEIEIVHTIQDKVSNVRDILLLRKKDHLSPRS</sequence>
<protein>
    <submittedName>
        <fullName evidence="2">Chromosome 1 orf-related</fullName>
    </submittedName>
</protein>
<dbReference type="OrthoDB" id="1723750at2759"/>
<feature type="region of interest" description="Disordered" evidence="1">
    <location>
        <begin position="1"/>
        <end position="20"/>
    </location>
</feature>
<dbReference type="AlphaFoldDB" id="A0A2C6KM93"/>
<dbReference type="Gene3D" id="3.40.50.150">
    <property type="entry name" value="Vaccinia Virus protein VP39"/>
    <property type="match status" value="1"/>
</dbReference>
<dbReference type="VEuPathDB" id="ToxoDB:CSUI_008425"/>
<feature type="compositionally biased region" description="Basic and acidic residues" evidence="1">
    <location>
        <begin position="245"/>
        <end position="255"/>
    </location>
</feature>
<comment type="caution">
    <text evidence="2">The sequence shown here is derived from an EMBL/GenBank/DDBJ whole genome shotgun (WGS) entry which is preliminary data.</text>
</comment>
<feature type="compositionally biased region" description="Basic and acidic residues" evidence="1">
    <location>
        <begin position="209"/>
        <end position="221"/>
    </location>
</feature>
<feature type="region of interest" description="Disordered" evidence="1">
    <location>
        <begin position="236"/>
        <end position="264"/>
    </location>
</feature>
<evidence type="ECO:0000256" key="1">
    <source>
        <dbReference type="SAM" id="MobiDB-lite"/>
    </source>
</evidence>
<feature type="compositionally biased region" description="Basic and acidic residues" evidence="1">
    <location>
        <begin position="187"/>
        <end position="202"/>
    </location>
</feature>
<dbReference type="RefSeq" id="XP_067919463.1">
    <property type="nucleotide sequence ID" value="XM_068068558.1"/>
</dbReference>
<dbReference type="EMBL" id="MIGC01004712">
    <property type="protein sequence ID" value="PHJ17748.1"/>
    <property type="molecule type" value="Genomic_DNA"/>
</dbReference>
<dbReference type="Proteomes" id="UP000221165">
    <property type="component" value="Unassembled WGS sequence"/>
</dbReference>
<feature type="compositionally biased region" description="Basic and acidic residues" evidence="1">
    <location>
        <begin position="88"/>
        <end position="101"/>
    </location>
</feature>
<dbReference type="GeneID" id="94431769"/>
<feature type="region of interest" description="Disordered" evidence="1">
    <location>
        <begin position="187"/>
        <end position="221"/>
    </location>
</feature>
<proteinExistence type="predicted"/>
<feature type="non-terminal residue" evidence="2">
    <location>
        <position position="1"/>
    </location>
</feature>
<evidence type="ECO:0000313" key="3">
    <source>
        <dbReference type="Proteomes" id="UP000221165"/>
    </source>
</evidence>
<organism evidence="2 3">
    <name type="scientific">Cystoisospora suis</name>
    <dbReference type="NCBI Taxonomy" id="483139"/>
    <lineage>
        <taxon>Eukaryota</taxon>
        <taxon>Sar</taxon>
        <taxon>Alveolata</taxon>
        <taxon>Apicomplexa</taxon>
        <taxon>Conoidasida</taxon>
        <taxon>Coccidia</taxon>
        <taxon>Eucoccidiorida</taxon>
        <taxon>Eimeriorina</taxon>
        <taxon>Sarcocystidae</taxon>
        <taxon>Cystoisospora</taxon>
    </lineage>
</organism>
<feature type="region of interest" description="Disordered" evidence="1">
    <location>
        <begin position="88"/>
        <end position="115"/>
    </location>
</feature>
<name>A0A2C6KM93_9APIC</name>
<dbReference type="InterPro" id="IPR029063">
    <property type="entry name" value="SAM-dependent_MTases_sf"/>
</dbReference>